<organism evidence="7 8">
    <name type="scientific">Echria macrotheca</name>
    <dbReference type="NCBI Taxonomy" id="438768"/>
    <lineage>
        <taxon>Eukaryota</taxon>
        <taxon>Fungi</taxon>
        <taxon>Dikarya</taxon>
        <taxon>Ascomycota</taxon>
        <taxon>Pezizomycotina</taxon>
        <taxon>Sordariomycetes</taxon>
        <taxon>Sordariomycetidae</taxon>
        <taxon>Sordariales</taxon>
        <taxon>Schizotheciaceae</taxon>
        <taxon>Echria</taxon>
    </lineage>
</organism>
<reference evidence="7" key="1">
    <citation type="submission" date="2023-06" db="EMBL/GenBank/DDBJ databases">
        <title>Genome-scale phylogeny and comparative genomics of the fungal order Sordariales.</title>
        <authorList>
            <consortium name="Lawrence Berkeley National Laboratory"/>
            <person name="Hensen N."/>
            <person name="Bonometti L."/>
            <person name="Westerberg I."/>
            <person name="Brannstrom I.O."/>
            <person name="Guillou S."/>
            <person name="Cros-Aarteil S."/>
            <person name="Calhoun S."/>
            <person name="Haridas S."/>
            <person name="Kuo A."/>
            <person name="Mondo S."/>
            <person name="Pangilinan J."/>
            <person name="Riley R."/>
            <person name="Labutti K."/>
            <person name="Andreopoulos B."/>
            <person name="Lipzen A."/>
            <person name="Chen C."/>
            <person name="Yanf M."/>
            <person name="Daum C."/>
            <person name="Ng V."/>
            <person name="Clum A."/>
            <person name="Steindorff A."/>
            <person name="Ohm R."/>
            <person name="Martin F."/>
            <person name="Silar P."/>
            <person name="Natvig D."/>
            <person name="Lalanne C."/>
            <person name="Gautier V."/>
            <person name="Ament-Velasquez S.L."/>
            <person name="Kruys A."/>
            <person name="Hutchinson M.I."/>
            <person name="Powell A.J."/>
            <person name="Barry K."/>
            <person name="Miller A.N."/>
            <person name="Grigoriev I.V."/>
            <person name="Debuchy R."/>
            <person name="Gladieux P."/>
            <person name="Thoren M.H."/>
            <person name="Johannesson H."/>
        </authorList>
    </citation>
    <scope>NUCLEOTIDE SEQUENCE</scope>
    <source>
        <strain evidence="7">PSN4</strain>
    </source>
</reference>
<comment type="caution">
    <text evidence="7">The sequence shown here is derived from an EMBL/GenBank/DDBJ whole genome shotgun (WGS) entry which is preliminary data.</text>
</comment>
<dbReference type="GO" id="GO:0004842">
    <property type="term" value="F:ubiquitin-protein transferase activity"/>
    <property type="evidence" value="ECO:0007669"/>
    <property type="project" value="InterPro"/>
</dbReference>
<feature type="compositionally biased region" description="Polar residues" evidence="5">
    <location>
        <begin position="37"/>
        <end position="47"/>
    </location>
</feature>
<sequence length="260" mass="27915">MNSSPSQSTRDSSPFSSSRSSISDTSSSSSTIDNDHTAPTTPATSIHGSPPPTKPSSPLATASLKGALLARLTPINTSQIIRCSACNDPIPPSQSQSHSTPLPCTHRSCRECTSLSAKFALKKASLGSPFHPATCLACPSPCCSPHSFTPSHRDEEKHHEPGRIPLAMIGQSLTPAEFLAYRMRLHEAALPETERLYCYAEDCRVYITKKTGRSGTCSRCFRRTCRVCRGPSHRASVACCSSSFSEREKGKKGVGMGLTR</sequence>
<gene>
    <name evidence="7" type="ORF">QBC47DRAFT_133995</name>
</gene>
<feature type="region of interest" description="Disordered" evidence="5">
    <location>
        <begin position="1"/>
        <end position="60"/>
    </location>
</feature>
<evidence type="ECO:0000256" key="2">
    <source>
        <dbReference type="ARBA" id="ARBA00022771"/>
    </source>
</evidence>
<keyword evidence="3" id="KW-0833">Ubl conjugation pathway</keyword>
<dbReference type="Proteomes" id="UP001239445">
    <property type="component" value="Unassembled WGS sequence"/>
</dbReference>
<dbReference type="Pfam" id="PF01485">
    <property type="entry name" value="IBR"/>
    <property type="match status" value="1"/>
</dbReference>
<keyword evidence="1" id="KW-0479">Metal-binding</keyword>
<dbReference type="EMBL" id="MU839829">
    <property type="protein sequence ID" value="KAK1758195.1"/>
    <property type="molecule type" value="Genomic_DNA"/>
</dbReference>
<keyword evidence="8" id="KW-1185">Reference proteome</keyword>
<dbReference type="AlphaFoldDB" id="A0AAJ0BH60"/>
<feature type="compositionally biased region" description="Low complexity" evidence="5">
    <location>
        <begin position="1"/>
        <end position="30"/>
    </location>
</feature>
<keyword evidence="2" id="KW-0863">Zinc-finger</keyword>
<feature type="domain" description="IBR" evidence="6">
    <location>
        <begin position="192"/>
        <end position="236"/>
    </location>
</feature>
<accession>A0AAJ0BH60</accession>
<feature type="non-terminal residue" evidence="7">
    <location>
        <position position="260"/>
    </location>
</feature>
<evidence type="ECO:0000256" key="1">
    <source>
        <dbReference type="ARBA" id="ARBA00022723"/>
    </source>
</evidence>
<keyword evidence="4" id="KW-0862">Zinc</keyword>
<evidence type="ECO:0000313" key="7">
    <source>
        <dbReference type="EMBL" id="KAK1758195.1"/>
    </source>
</evidence>
<evidence type="ECO:0000259" key="6">
    <source>
        <dbReference type="Pfam" id="PF01485"/>
    </source>
</evidence>
<dbReference type="PANTHER" id="PTHR11685">
    <property type="entry name" value="RBR FAMILY RING FINGER AND IBR DOMAIN-CONTAINING"/>
    <property type="match status" value="1"/>
</dbReference>
<proteinExistence type="predicted"/>
<evidence type="ECO:0000256" key="4">
    <source>
        <dbReference type="ARBA" id="ARBA00022833"/>
    </source>
</evidence>
<dbReference type="InterPro" id="IPR031127">
    <property type="entry name" value="E3_UB_ligase_RBR"/>
</dbReference>
<dbReference type="GO" id="GO:0016567">
    <property type="term" value="P:protein ubiquitination"/>
    <property type="evidence" value="ECO:0007669"/>
    <property type="project" value="InterPro"/>
</dbReference>
<evidence type="ECO:0000256" key="5">
    <source>
        <dbReference type="SAM" id="MobiDB-lite"/>
    </source>
</evidence>
<evidence type="ECO:0000313" key="8">
    <source>
        <dbReference type="Proteomes" id="UP001239445"/>
    </source>
</evidence>
<evidence type="ECO:0000256" key="3">
    <source>
        <dbReference type="ARBA" id="ARBA00022786"/>
    </source>
</evidence>
<protein>
    <recommendedName>
        <fullName evidence="6">IBR domain-containing protein</fullName>
    </recommendedName>
</protein>
<dbReference type="GO" id="GO:0008270">
    <property type="term" value="F:zinc ion binding"/>
    <property type="evidence" value="ECO:0007669"/>
    <property type="project" value="UniProtKB-KW"/>
</dbReference>
<name>A0AAJ0BH60_9PEZI</name>
<dbReference type="InterPro" id="IPR002867">
    <property type="entry name" value="IBR_dom"/>
</dbReference>